<dbReference type="InterPro" id="IPR002156">
    <property type="entry name" value="RNaseH_domain"/>
</dbReference>
<dbReference type="PANTHER" id="PTHR48475">
    <property type="entry name" value="RIBONUCLEASE H"/>
    <property type="match status" value="1"/>
</dbReference>
<evidence type="ECO:0000313" key="2">
    <source>
        <dbReference type="EMBL" id="PMP81907.1"/>
    </source>
</evidence>
<protein>
    <submittedName>
        <fullName evidence="2">Ribonuclease H</fullName>
    </submittedName>
</protein>
<dbReference type="PANTHER" id="PTHR48475:SF1">
    <property type="entry name" value="RNASE H TYPE-1 DOMAIN-CONTAINING PROTEIN"/>
    <property type="match status" value="1"/>
</dbReference>
<dbReference type="Pfam" id="PF13456">
    <property type="entry name" value="RVT_3"/>
    <property type="match status" value="1"/>
</dbReference>
<proteinExistence type="predicted"/>
<evidence type="ECO:0000313" key="3">
    <source>
        <dbReference type="Proteomes" id="UP000236910"/>
    </source>
</evidence>
<accession>A0A2J6X5M1</accession>
<feature type="domain" description="RNase H type-1" evidence="1">
    <location>
        <begin position="1"/>
        <end position="130"/>
    </location>
</feature>
<dbReference type="PROSITE" id="PS50879">
    <property type="entry name" value="RNASE_H_1"/>
    <property type="match status" value="1"/>
</dbReference>
<dbReference type="SUPFAM" id="SSF53098">
    <property type="entry name" value="Ribonuclease H-like"/>
    <property type="match status" value="1"/>
</dbReference>
<dbReference type="GO" id="GO:0004523">
    <property type="term" value="F:RNA-DNA hybrid ribonuclease activity"/>
    <property type="evidence" value="ECO:0007669"/>
    <property type="project" value="InterPro"/>
</dbReference>
<comment type="caution">
    <text evidence="2">The sequence shown here is derived from an EMBL/GenBank/DDBJ whole genome shotgun (WGS) entry which is preliminary data.</text>
</comment>
<gene>
    <name evidence="2" type="ORF">C0175_04590</name>
</gene>
<reference evidence="2 3" key="1">
    <citation type="submission" date="2018-01" db="EMBL/GenBank/DDBJ databases">
        <title>Metagenomic assembled genomes from two thermal pools in the Uzon Caldera, Kamchatka, Russia.</title>
        <authorList>
            <person name="Wilkins L."/>
            <person name="Ettinger C."/>
        </authorList>
    </citation>
    <scope>NUCLEOTIDE SEQUENCE [LARGE SCALE GENOMIC DNA]</scope>
    <source>
        <strain evidence="2">ARK-10</strain>
    </source>
</reference>
<dbReference type="AlphaFoldDB" id="A0A2J6X5M1"/>
<name>A0A2J6X5M1_9BACT</name>
<evidence type="ECO:0000259" key="1">
    <source>
        <dbReference type="PROSITE" id="PS50879"/>
    </source>
</evidence>
<organism evidence="2 3">
    <name type="scientific">Caldisericum exile</name>
    <dbReference type="NCBI Taxonomy" id="693075"/>
    <lineage>
        <taxon>Bacteria</taxon>
        <taxon>Pseudomonadati</taxon>
        <taxon>Caldisericota/Cryosericota group</taxon>
        <taxon>Caldisericota</taxon>
        <taxon>Caldisericia</taxon>
        <taxon>Caldisericales</taxon>
        <taxon>Caldisericaceae</taxon>
        <taxon>Caldisericum</taxon>
    </lineage>
</organism>
<dbReference type="InterPro" id="IPR036397">
    <property type="entry name" value="RNaseH_sf"/>
</dbReference>
<dbReference type="EMBL" id="PNIX01000271">
    <property type="protein sequence ID" value="PMP81907.1"/>
    <property type="molecule type" value="Genomic_DNA"/>
</dbReference>
<dbReference type="Proteomes" id="UP000236910">
    <property type="component" value="Unassembled WGS sequence"/>
</dbReference>
<dbReference type="InterPro" id="IPR012337">
    <property type="entry name" value="RNaseH-like_sf"/>
</dbReference>
<dbReference type="CDD" id="cd09279">
    <property type="entry name" value="RNase_HI_like"/>
    <property type="match status" value="1"/>
</dbReference>
<dbReference type="GO" id="GO:0003676">
    <property type="term" value="F:nucleic acid binding"/>
    <property type="evidence" value="ECO:0007669"/>
    <property type="project" value="InterPro"/>
</dbReference>
<dbReference type="Gene3D" id="3.30.420.10">
    <property type="entry name" value="Ribonuclease H-like superfamily/Ribonuclease H"/>
    <property type="match status" value="1"/>
</dbReference>
<sequence>MLEIYTDGASRGNPGEAAISFIFVKNNKIIYVSSEYIGIATNNLAEYLAIIKSLEEAKKRESKSVKLYSDSLLAISQINGKYKIKSKDLLPLYEKIKNLINDFENLIFEHISRESKYTKIADYMCTLILGPK</sequence>